<dbReference type="Proteomes" id="UP000265618">
    <property type="component" value="Unassembled WGS sequence"/>
</dbReference>
<evidence type="ECO:0000313" key="4">
    <source>
        <dbReference type="Proteomes" id="UP000265618"/>
    </source>
</evidence>
<dbReference type="InterPro" id="IPR036322">
    <property type="entry name" value="WD40_repeat_dom_sf"/>
</dbReference>
<accession>A0A9K3D3Q7</accession>
<feature type="non-terminal residue" evidence="3">
    <location>
        <position position="1"/>
    </location>
</feature>
<evidence type="ECO:0000313" key="3">
    <source>
        <dbReference type="EMBL" id="GIQ87263.1"/>
    </source>
</evidence>
<dbReference type="EMBL" id="BDIP01003093">
    <property type="protein sequence ID" value="GIQ87263.1"/>
    <property type="molecule type" value="Genomic_DNA"/>
</dbReference>
<evidence type="ECO:0000256" key="1">
    <source>
        <dbReference type="PROSITE-ProRule" id="PRU00221"/>
    </source>
</evidence>
<comment type="caution">
    <text evidence="3">The sequence shown here is derived from an EMBL/GenBank/DDBJ whole genome shotgun (WGS) entry which is preliminary data.</text>
</comment>
<dbReference type="InterPro" id="IPR015943">
    <property type="entry name" value="WD40/YVTN_repeat-like_dom_sf"/>
</dbReference>
<feature type="compositionally biased region" description="Basic and acidic residues" evidence="2">
    <location>
        <begin position="142"/>
        <end position="151"/>
    </location>
</feature>
<feature type="region of interest" description="Disordered" evidence="2">
    <location>
        <begin position="131"/>
        <end position="152"/>
    </location>
</feature>
<dbReference type="InterPro" id="IPR001680">
    <property type="entry name" value="WD40_rpt"/>
</dbReference>
<gene>
    <name evidence="3" type="ORF">KIPB_009266</name>
</gene>
<name>A0A9K3D3Q7_9EUKA</name>
<proteinExistence type="predicted"/>
<dbReference type="SMART" id="SM00320">
    <property type="entry name" value="WD40"/>
    <property type="match status" value="1"/>
</dbReference>
<dbReference type="AlphaFoldDB" id="A0A9K3D3Q7"/>
<dbReference type="SUPFAM" id="SSF50978">
    <property type="entry name" value="WD40 repeat-like"/>
    <property type="match status" value="1"/>
</dbReference>
<feature type="repeat" description="WD" evidence="1">
    <location>
        <begin position="1"/>
        <end position="18"/>
    </location>
</feature>
<organism evidence="3 4">
    <name type="scientific">Kipferlia bialata</name>
    <dbReference type="NCBI Taxonomy" id="797122"/>
    <lineage>
        <taxon>Eukaryota</taxon>
        <taxon>Metamonada</taxon>
        <taxon>Carpediemonas-like organisms</taxon>
        <taxon>Kipferlia</taxon>
    </lineage>
</organism>
<dbReference type="PROSITE" id="PS50082">
    <property type="entry name" value="WD_REPEATS_2"/>
    <property type="match status" value="1"/>
</dbReference>
<reference evidence="3 4" key="1">
    <citation type="journal article" date="2018" name="PLoS ONE">
        <title>The draft genome of Kipferlia bialata reveals reductive genome evolution in fornicate parasites.</title>
        <authorList>
            <person name="Tanifuji G."/>
            <person name="Takabayashi S."/>
            <person name="Kume K."/>
            <person name="Takagi M."/>
            <person name="Nakayama T."/>
            <person name="Kamikawa R."/>
            <person name="Inagaki Y."/>
            <person name="Hashimoto T."/>
        </authorList>
    </citation>
    <scope>NUCLEOTIDE SEQUENCE [LARGE SCALE GENOMIC DNA]</scope>
    <source>
        <strain evidence="3">NY0173</strain>
    </source>
</reference>
<evidence type="ECO:0000256" key="2">
    <source>
        <dbReference type="SAM" id="MobiDB-lite"/>
    </source>
</evidence>
<protein>
    <submittedName>
        <fullName evidence="3">Uncharacterized protein</fullName>
    </submittedName>
</protein>
<dbReference type="Gene3D" id="2.130.10.10">
    <property type="entry name" value="YVTN repeat-like/Quinoprotein amine dehydrogenase"/>
    <property type="match status" value="1"/>
</dbReference>
<keyword evidence="1" id="KW-0853">WD repeat</keyword>
<keyword evidence="4" id="KW-1185">Reference proteome</keyword>
<sequence>GQRIITTSADGSVAMWSMAHLSGGGGNPEPLARIQAHSLSCTTCAPVAGAGTLMVTGGLDRQVKFWSINGDTFNELTNASLDAAVYSVQPGLNCVYALTSKCVQCIPLSSDIRTPAPIDTGSVLKAFEETAQGWEEDEEGEDSTKGNERDQPCMCMSPDGALLAVSLGNHRKGIAIVAIIHAATFTVARVMQVPPTRTEAMAAAAILPGWMCFVPESSGLTAGAAGLRDETFSKAGQRDGGQSMPMGARMPGPLTGPLKRGVGEADTAMCLWPHLGAGYIAGPDAAREQDRMDVMAEGEALNRRLKAGGVLASLLDSDGQEAVSDGLDSLMLACEEGLKGERERRAQAYPTEVPYIYMRL</sequence>
<dbReference type="Pfam" id="PF00400">
    <property type="entry name" value="WD40"/>
    <property type="match status" value="1"/>
</dbReference>